<evidence type="ECO:0000256" key="1">
    <source>
        <dbReference type="ARBA" id="ARBA00004141"/>
    </source>
</evidence>
<name>A0A9N9F3V6_9GLOM</name>
<accession>A0A9N9F3V6</accession>
<dbReference type="PANTHER" id="PTHR23507">
    <property type="entry name" value="ZGC:174356"/>
    <property type="match status" value="1"/>
</dbReference>
<dbReference type="Pfam" id="PF02014">
    <property type="entry name" value="Reeler"/>
    <property type="match status" value="1"/>
</dbReference>
<feature type="transmembrane region" description="Helical" evidence="6">
    <location>
        <begin position="466"/>
        <end position="490"/>
    </location>
</feature>
<proteinExistence type="predicted"/>
<evidence type="ECO:0000256" key="2">
    <source>
        <dbReference type="ARBA" id="ARBA00022692"/>
    </source>
</evidence>
<comment type="caution">
    <text evidence="9">The sequence shown here is derived from an EMBL/GenBank/DDBJ whole genome shotgun (WGS) entry which is preliminary data.</text>
</comment>
<evidence type="ECO:0000256" key="7">
    <source>
        <dbReference type="SAM" id="SignalP"/>
    </source>
</evidence>
<evidence type="ECO:0000256" key="5">
    <source>
        <dbReference type="SAM" id="MobiDB-lite"/>
    </source>
</evidence>
<dbReference type="InterPro" id="IPR020846">
    <property type="entry name" value="MFS_dom"/>
</dbReference>
<dbReference type="GO" id="GO:0022857">
    <property type="term" value="F:transmembrane transporter activity"/>
    <property type="evidence" value="ECO:0007669"/>
    <property type="project" value="InterPro"/>
</dbReference>
<sequence>MRLTTINSGILLFLLILIICIIDNANAQKEPKEVVTENGKGKAPIKEPKAAAKGKAKEPQGKENGPLPKVPPNPKSPIAKLYPKVMTEKKLGKVEDVPFKVNIGLKDVYTPQGEDVKITIECKTPLENLIIYADTVSKDHVGQWKEQNGFALDPSCPGDKYGTLISTKAPPKTIELLWTPPWITGYNDITFKAAVFTKTGFSTLTSKVYKESGTKITDPGFGASPDDVKEEKGKIGNENESGNNANNPSEDNPVQLFPGEIKLKLGLRPALENDNEVEPLLSPTSISNNVKPWYQTASAYWLLPVYVLFALTVGLGISTKVQFYLATVCNDYYSRNGNGLLLSPNSLSLNSSSEDNPCNNADIQAAASQFMMILNLCTAIPAFFTLGPIGSLSDRRGRRISLIIAITGSLINTLNIILVGYFLESLGLYFLMIGSLLDGLCGGFYSLSAASYAYSADCTPPTQRSVVFGWLQGAMFIGIALGPMIGGWIAEITNNLLSVFYLMFIIYFMLFLFFIFILPESLTPERSLANTKKQASKVTGNAGSSLINRFISFVQGIFEPLSIFFTYESQQGQENDHVDKIPVIASKRSLLSLVIINTLLSIAMTGMQSIFLLYTTLVFNWSLIEQGYVMFMMGTTRVIVLFVLFPALASRFKKSFRQRKSMKNDDPVGIVDERIFIIDDGLLNKGEEVQMRKELVFDVWIIRLSLFIDAFAYIAFGLTTSSSVFYGATAIASLGAASIPTLRSLQTNLVAPSKIGQLLGAIGVLDSIIRVIAPIIFNTLYSIVVKTSPNYIWYSISASFIIACLFTFGVGPQKINT</sequence>
<gene>
    <name evidence="9" type="ORF">FCALED_LOCUS3995</name>
</gene>
<feature type="transmembrane region" description="Helical" evidence="6">
    <location>
        <begin position="370"/>
        <end position="390"/>
    </location>
</feature>
<dbReference type="OrthoDB" id="3026777at2759"/>
<feature type="domain" description="Major facilitator superfamily (MFS) profile" evidence="8">
    <location>
        <begin position="302"/>
        <end position="815"/>
    </location>
</feature>
<feature type="transmembrane region" description="Helical" evidence="6">
    <location>
        <begin position="758"/>
        <end position="785"/>
    </location>
</feature>
<keyword evidence="10" id="KW-1185">Reference proteome</keyword>
<feature type="transmembrane region" description="Helical" evidence="6">
    <location>
        <begin position="590"/>
        <end position="615"/>
    </location>
</feature>
<feature type="transmembrane region" description="Helical" evidence="6">
    <location>
        <begin position="791"/>
        <end position="811"/>
    </location>
</feature>
<feature type="region of interest" description="Disordered" evidence="5">
    <location>
        <begin position="32"/>
        <end position="74"/>
    </location>
</feature>
<dbReference type="AlphaFoldDB" id="A0A9N9F3V6"/>
<feature type="compositionally biased region" description="Basic and acidic residues" evidence="5">
    <location>
        <begin position="44"/>
        <end position="61"/>
    </location>
</feature>
<keyword evidence="2 6" id="KW-0812">Transmembrane</keyword>
<reference evidence="9" key="1">
    <citation type="submission" date="2021-06" db="EMBL/GenBank/DDBJ databases">
        <authorList>
            <person name="Kallberg Y."/>
            <person name="Tangrot J."/>
            <person name="Rosling A."/>
        </authorList>
    </citation>
    <scope>NUCLEOTIDE SEQUENCE</scope>
    <source>
        <strain evidence="9">UK204</strain>
    </source>
</reference>
<dbReference type="Pfam" id="PF07690">
    <property type="entry name" value="MFS_1"/>
    <property type="match status" value="1"/>
</dbReference>
<keyword evidence="3 6" id="KW-1133">Transmembrane helix</keyword>
<feature type="signal peptide" evidence="7">
    <location>
        <begin position="1"/>
        <end position="27"/>
    </location>
</feature>
<dbReference type="InterPro" id="IPR011701">
    <property type="entry name" value="MFS"/>
</dbReference>
<protein>
    <submittedName>
        <fullName evidence="9">6064_t:CDS:1</fullName>
    </submittedName>
</protein>
<evidence type="ECO:0000256" key="4">
    <source>
        <dbReference type="ARBA" id="ARBA00023136"/>
    </source>
</evidence>
<dbReference type="SUPFAM" id="SSF103473">
    <property type="entry name" value="MFS general substrate transporter"/>
    <property type="match status" value="1"/>
</dbReference>
<comment type="subcellular location">
    <subcellularLocation>
        <location evidence="1">Membrane</location>
        <topology evidence="1">Multi-pass membrane protein</topology>
    </subcellularLocation>
</comment>
<feature type="chain" id="PRO_5040349585" evidence="7">
    <location>
        <begin position="28"/>
        <end position="817"/>
    </location>
</feature>
<feature type="transmembrane region" description="Helical" evidence="6">
    <location>
        <begin position="496"/>
        <end position="518"/>
    </location>
</feature>
<dbReference type="InterPro" id="IPR036259">
    <property type="entry name" value="MFS_trans_sf"/>
</dbReference>
<evidence type="ECO:0000313" key="10">
    <source>
        <dbReference type="Proteomes" id="UP000789570"/>
    </source>
</evidence>
<dbReference type="EMBL" id="CAJVPQ010000740">
    <property type="protein sequence ID" value="CAG8506941.1"/>
    <property type="molecule type" value="Genomic_DNA"/>
</dbReference>
<evidence type="ECO:0000256" key="3">
    <source>
        <dbReference type="ARBA" id="ARBA00022989"/>
    </source>
</evidence>
<organism evidence="9 10">
    <name type="scientific">Funneliformis caledonium</name>
    <dbReference type="NCBI Taxonomy" id="1117310"/>
    <lineage>
        <taxon>Eukaryota</taxon>
        <taxon>Fungi</taxon>
        <taxon>Fungi incertae sedis</taxon>
        <taxon>Mucoromycota</taxon>
        <taxon>Glomeromycotina</taxon>
        <taxon>Glomeromycetes</taxon>
        <taxon>Glomerales</taxon>
        <taxon>Glomeraceae</taxon>
        <taxon>Funneliformis</taxon>
    </lineage>
</organism>
<feature type="transmembrane region" description="Helical" evidence="6">
    <location>
        <begin position="429"/>
        <end position="454"/>
    </location>
</feature>
<dbReference type="GO" id="GO:0016020">
    <property type="term" value="C:membrane"/>
    <property type="evidence" value="ECO:0007669"/>
    <property type="project" value="UniProtKB-SubCell"/>
</dbReference>
<evidence type="ECO:0000259" key="8">
    <source>
        <dbReference type="PROSITE" id="PS50850"/>
    </source>
</evidence>
<dbReference type="PROSITE" id="PS50850">
    <property type="entry name" value="MFS"/>
    <property type="match status" value="1"/>
</dbReference>
<evidence type="ECO:0000256" key="6">
    <source>
        <dbReference type="SAM" id="Phobius"/>
    </source>
</evidence>
<feature type="transmembrane region" description="Helical" evidence="6">
    <location>
        <begin position="402"/>
        <end position="423"/>
    </location>
</feature>
<evidence type="ECO:0000313" key="9">
    <source>
        <dbReference type="EMBL" id="CAG8506941.1"/>
    </source>
</evidence>
<dbReference type="PANTHER" id="PTHR23507:SF1">
    <property type="entry name" value="FI18259P1-RELATED"/>
    <property type="match status" value="1"/>
</dbReference>
<dbReference type="Gene3D" id="1.20.1250.20">
    <property type="entry name" value="MFS general substrate transporter like domains"/>
    <property type="match status" value="1"/>
</dbReference>
<keyword evidence="4 6" id="KW-0472">Membrane</keyword>
<feature type="compositionally biased region" description="Low complexity" evidence="5">
    <location>
        <begin position="238"/>
        <end position="250"/>
    </location>
</feature>
<feature type="compositionally biased region" description="Basic and acidic residues" evidence="5">
    <location>
        <begin position="226"/>
        <end position="237"/>
    </location>
</feature>
<feature type="transmembrane region" description="Helical" evidence="6">
    <location>
        <begin position="627"/>
        <end position="649"/>
    </location>
</feature>
<feature type="transmembrane region" description="Helical" evidence="6">
    <location>
        <begin position="724"/>
        <end position="746"/>
    </location>
</feature>
<feature type="transmembrane region" description="Helical" evidence="6">
    <location>
        <begin position="695"/>
        <end position="718"/>
    </location>
</feature>
<dbReference type="InterPro" id="IPR002861">
    <property type="entry name" value="Reeler_dom"/>
</dbReference>
<keyword evidence="7" id="KW-0732">Signal</keyword>
<feature type="region of interest" description="Disordered" evidence="5">
    <location>
        <begin position="215"/>
        <end position="253"/>
    </location>
</feature>
<dbReference type="Proteomes" id="UP000789570">
    <property type="component" value="Unassembled WGS sequence"/>
</dbReference>